<gene>
    <name evidence="1" type="ORF">AB2U05_33360</name>
</gene>
<dbReference type="RefSeq" id="WP_369185249.1">
    <property type="nucleotide sequence ID" value="NZ_CP163445.1"/>
</dbReference>
<dbReference type="EMBL" id="CP163445">
    <property type="protein sequence ID" value="XDQ83048.1"/>
    <property type="molecule type" value="Genomic_DNA"/>
</dbReference>
<proteinExistence type="predicted"/>
<organism evidence="1">
    <name type="scientific">Streptomyces sp. Y1</name>
    <dbReference type="NCBI Taxonomy" id="3238634"/>
    <lineage>
        <taxon>Bacteria</taxon>
        <taxon>Bacillati</taxon>
        <taxon>Actinomycetota</taxon>
        <taxon>Actinomycetes</taxon>
        <taxon>Kitasatosporales</taxon>
        <taxon>Streptomycetaceae</taxon>
        <taxon>Streptomyces</taxon>
    </lineage>
</organism>
<evidence type="ECO:0000313" key="1">
    <source>
        <dbReference type="EMBL" id="XDQ83048.1"/>
    </source>
</evidence>
<protein>
    <submittedName>
        <fullName evidence="1">Phage tail protein</fullName>
    </submittedName>
</protein>
<dbReference type="AlphaFoldDB" id="A0AB39TVM2"/>
<dbReference type="InterPro" id="IPR006521">
    <property type="entry name" value="Tail_protein_I"/>
</dbReference>
<dbReference type="InterPro" id="IPR011748">
    <property type="entry name" value="Unchr_phage_tail-like"/>
</dbReference>
<name>A0AB39TVM2_9ACTN</name>
<accession>A0AB39TVM2</accession>
<dbReference type="NCBIfam" id="TIGR02242">
    <property type="entry name" value="tail_TIGR02242"/>
    <property type="match status" value="1"/>
</dbReference>
<sequence>MTAQPHGRGLVPGLRSRHPLGAQLPGVYAADGDDRRENAFLQEFTGALDEVLAPVLCALDNLAAYFDPRLAPPDFLAYLAQWVGASTGPELPPDRLRAAVAYAAPLHAVRGTRAGLAAQVRLAFGAEPEIEESGGARWSARPQAPLPGSPEPRLLVRLRVADPAAVDLRALRELVAANRPAHLPFTVEVVRAAGPATAGEASGEGHDDDV</sequence>
<dbReference type="Pfam" id="PF09684">
    <property type="entry name" value="Tail_P2_I"/>
    <property type="match status" value="1"/>
</dbReference>
<reference evidence="1" key="1">
    <citation type="submission" date="2024-07" db="EMBL/GenBank/DDBJ databases">
        <authorList>
            <person name="Yu S.T."/>
        </authorList>
    </citation>
    <scope>NUCLEOTIDE SEQUENCE</scope>
    <source>
        <strain evidence="1">Y1</strain>
    </source>
</reference>